<accession>A0AAF0HEU5</accession>
<dbReference type="RefSeq" id="WP_137395219.1">
    <property type="nucleotide sequence ID" value="NZ_CP124734.1"/>
</dbReference>
<dbReference type="EMBL" id="CP124734">
    <property type="protein sequence ID" value="WHA43275.1"/>
    <property type="molecule type" value="Genomic_DNA"/>
</dbReference>
<sequence>MTKKPSGKTYTTESGTGDEHSAFLSFGSGLDDVGVKPLGRRITVRPGRGVGSSPSPYKAARTVEFETSSGMIIVELEDGPTLMVPARRLNGLMQAADSEIADVELIERTSLFWQKLGVTLKIEALLSGKSSAHSVMILKRPTDFEGVGDLATSAEWPELVVKFLSSNLPGSAASGWYHDFLTAYQIGCETLVALGQAIDTSTGAQALEKPRFPELLPRPDDVAVAVIYLATQNGLIKFPSSRKSAHSQTSPSGNDFAPSSESGTWIAHVHPQVVIVLRSLGMLEGDKWTGPAETVWWREDPSEWRLHFERDPRFEAAVKNACERIPDHIKDAMRGILEISDDDIAIHSSSHTIYASAYVTKTSISSPKTHDEVIQRIRYIRRRDFDCLFYMYWRFNDGWLSIDEARRALEIFNDPLAIAIRKAVVRRLYPDFPELEK</sequence>
<dbReference type="AlphaFoldDB" id="A0AAF0HEU5"/>
<evidence type="ECO:0000256" key="1">
    <source>
        <dbReference type="SAM" id="MobiDB-lite"/>
    </source>
</evidence>
<evidence type="ECO:0000313" key="3">
    <source>
        <dbReference type="Proteomes" id="UP000298664"/>
    </source>
</evidence>
<proteinExistence type="predicted"/>
<name>A0AAF0HEU5_9HYPH</name>
<organism evidence="2 3">
    <name type="scientific">Agrobacterium larrymoorei</name>
    <dbReference type="NCBI Taxonomy" id="160699"/>
    <lineage>
        <taxon>Bacteria</taxon>
        <taxon>Pseudomonadati</taxon>
        <taxon>Pseudomonadota</taxon>
        <taxon>Alphaproteobacteria</taxon>
        <taxon>Hyphomicrobiales</taxon>
        <taxon>Rhizobiaceae</taxon>
        <taxon>Rhizobium/Agrobacterium group</taxon>
        <taxon>Agrobacterium</taxon>
    </lineage>
</organism>
<dbReference type="Pfam" id="PF10387">
    <property type="entry name" value="DUF2442"/>
    <property type="match status" value="1"/>
</dbReference>
<protein>
    <submittedName>
        <fullName evidence="2">DUF2442 domain-containing protein</fullName>
    </submittedName>
</protein>
<evidence type="ECO:0000313" key="2">
    <source>
        <dbReference type="EMBL" id="WHA43275.1"/>
    </source>
</evidence>
<dbReference type="InterPro" id="IPR018841">
    <property type="entry name" value="DUF2442"/>
</dbReference>
<feature type="compositionally biased region" description="Polar residues" evidence="1">
    <location>
        <begin position="246"/>
        <end position="260"/>
    </location>
</feature>
<dbReference type="Proteomes" id="UP000298664">
    <property type="component" value="Chromosome Linear"/>
</dbReference>
<dbReference type="Gene3D" id="3.30.2020.40">
    <property type="entry name" value="Uncharacterised protein PF10387, DUF2442"/>
    <property type="match status" value="1"/>
</dbReference>
<feature type="region of interest" description="Disordered" evidence="1">
    <location>
        <begin position="240"/>
        <end position="260"/>
    </location>
</feature>
<reference evidence="2" key="1">
    <citation type="submission" date="2023-05" db="EMBL/GenBank/DDBJ databases">
        <title>Complete genome sequence of Agrobacterium larrymoorei CFBP5477.</title>
        <authorList>
            <person name="Yen H.-C."/>
            <person name="Chou L."/>
            <person name="Lin Y.-C."/>
            <person name="Lai E.-M."/>
            <person name="Kuo C.-H."/>
        </authorList>
    </citation>
    <scope>NUCLEOTIDE SEQUENCE</scope>
    <source>
        <strain evidence="2">CFBP5477</strain>
    </source>
</reference>
<gene>
    <name evidence="2" type="ORF">CFBP5477_018705</name>
</gene>